<dbReference type="InterPro" id="IPR050621">
    <property type="entry name" value="Tudor_domain_containing"/>
</dbReference>
<dbReference type="OrthoDB" id="10069557at2759"/>
<gene>
    <name evidence="2" type="ORF">BLA29_009559</name>
</gene>
<dbReference type="EMBL" id="MUJZ01054400">
    <property type="protein sequence ID" value="OTF72831.1"/>
    <property type="molecule type" value="Genomic_DNA"/>
</dbReference>
<dbReference type="Gene3D" id="2.30.30.140">
    <property type="match status" value="1"/>
</dbReference>
<dbReference type="AlphaFoldDB" id="A0A1Y3AWF3"/>
<dbReference type="PANTHER" id="PTHR22948">
    <property type="entry name" value="TUDOR DOMAIN CONTAINING PROTEIN"/>
    <property type="match status" value="1"/>
</dbReference>
<organism evidence="2 3">
    <name type="scientific">Euroglyphus maynei</name>
    <name type="common">Mayne's house dust mite</name>
    <dbReference type="NCBI Taxonomy" id="6958"/>
    <lineage>
        <taxon>Eukaryota</taxon>
        <taxon>Metazoa</taxon>
        <taxon>Ecdysozoa</taxon>
        <taxon>Arthropoda</taxon>
        <taxon>Chelicerata</taxon>
        <taxon>Arachnida</taxon>
        <taxon>Acari</taxon>
        <taxon>Acariformes</taxon>
        <taxon>Sarcoptiformes</taxon>
        <taxon>Astigmata</taxon>
        <taxon>Psoroptidia</taxon>
        <taxon>Analgoidea</taxon>
        <taxon>Pyroglyphidae</taxon>
        <taxon>Pyroglyphinae</taxon>
        <taxon>Euroglyphus</taxon>
    </lineage>
</organism>
<dbReference type="InterPro" id="IPR002999">
    <property type="entry name" value="Tudor"/>
</dbReference>
<evidence type="ECO:0000313" key="2">
    <source>
        <dbReference type="EMBL" id="OTF72831.1"/>
    </source>
</evidence>
<dbReference type="SMART" id="SM00333">
    <property type="entry name" value="TUDOR"/>
    <property type="match status" value="1"/>
</dbReference>
<accession>A0A1Y3AWF3</accession>
<name>A0A1Y3AWF3_EURMA</name>
<sequence length="126" mass="14412">MTEVILSCTINASHFFLQQPTHPSYPMLSIMDQEMKENYSNIDTPPIPQVKEGLVCAVPTAEGWYRASVKYVHESRQECDLIFVDYGGEAFNVPVDTLRAIHCHFLRLPFQASECHLARVMPIDRK</sequence>
<dbReference type="Gene3D" id="2.40.50.90">
    <property type="match status" value="1"/>
</dbReference>
<keyword evidence="3" id="KW-1185">Reference proteome</keyword>
<dbReference type="Pfam" id="PF00567">
    <property type="entry name" value="TUDOR"/>
    <property type="match status" value="1"/>
</dbReference>
<protein>
    <submittedName>
        <fullName evidence="2">KH and TUDOR domain-containing protein</fullName>
    </submittedName>
</protein>
<dbReference type="PROSITE" id="PS50304">
    <property type="entry name" value="TUDOR"/>
    <property type="match status" value="1"/>
</dbReference>
<feature type="domain" description="Tudor" evidence="1">
    <location>
        <begin position="49"/>
        <end position="107"/>
    </location>
</feature>
<dbReference type="InterPro" id="IPR035437">
    <property type="entry name" value="SNase_OB-fold_sf"/>
</dbReference>
<dbReference type="SUPFAM" id="SSF63748">
    <property type="entry name" value="Tudor/PWWP/MBT"/>
    <property type="match status" value="1"/>
</dbReference>
<dbReference type="Proteomes" id="UP000194236">
    <property type="component" value="Unassembled WGS sequence"/>
</dbReference>
<proteinExistence type="predicted"/>
<comment type="caution">
    <text evidence="2">The sequence shown here is derived from an EMBL/GenBank/DDBJ whole genome shotgun (WGS) entry which is preliminary data.</text>
</comment>
<evidence type="ECO:0000313" key="3">
    <source>
        <dbReference type="Proteomes" id="UP000194236"/>
    </source>
</evidence>
<dbReference type="GO" id="GO:0005737">
    <property type="term" value="C:cytoplasm"/>
    <property type="evidence" value="ECO:0007669"/>
    <property type="project" value="UniProtKB-ARBA"/>
</dbReference>
<dbReference type="PANTHER" id="PTHR22948:SF65">
    <property type="entry name" value="A-KINASE ANCHORING PROTEIN 1"/>
    <property type="match status" value="1"/>
</dbReference>
<evidence type="ECO:0000259" key="1">
    <source>
        <dbReference type="PROSITE" id="PS50304"/>
    </source>
</evidence>
<reference evidence="2 3" key="1">
    <citation type="submission" date="2017-03" db="EMBL/GenBank/DDBJ databases">
        <title>Genome Survey of Euroglyphus maynei.</title>
        <authorList>
            <person name="Arlian L.G."/>
            <person name="Morgan M.S."/>
            <person name="Rider S.D."/>
        </authorList>
    </citation>
    <scope>NUCLEOTIDE SEQUENCE [LARGE SCALE GENOMIC DNA]</scope>
    <source>
        <strain evidence="2">Arlian Lab</strain>
        <tissue evidence="2">Whole body</tissue>
    </source>
</reference>